<dbReference type="EMBL" id="JBHSAS010000032">
    <property type="protein sequence ID" value="MFC4029336.1"/>
    <property type="molecule type" value="Genomic_DNA"/>
</dbReference>
<evidence type="ECO:0000259" key="1">
    <source>
        <dbReference type="Pfam" id="PF12728"/>
    </source>
</evidence>
<feature type="domain" description="Helix-turn-helix" evidence="1">
    <location>
        <begin position="35"/>
        <end position="83"/>
    </location>
</feature>
<proteinExistence type="predicted"/>
<organism evidence="2 3">
    <name type="scientific">Zunongwangia endophytica</name>
    <dbReference type="NCBI Taxonomy" id="1808945"/>
    <lineage>
        <taxon>Bacteria</taxon>
        <taxon>Pseudomonadati</taxon>
        <taxon>Bacteroidota</taxon>
        <taxon>Flavobacteriia</taxon>
        <taxon>Flavobacteriales</taxon>
        <taxon>Flavobacteriaceae</taxon>
        <taxon>Zunongwangia</taxon>
    </lineage>
</organism>
<dbReference type="RefSeq" id="WP_290233038.1">
    <property type="nucleotide sequence ID" value="NZ_JAUFPZ010000002.1"/>
</dbReference>
<dbReference type="InterPro" id="IPR041657">
    <property type="entry name" value="HTH_17"/>
</dbReference>
<accession>A0ABV8HDE6</accession>
<gene>
    <name evidence="2" type="ORF">ACFOS1_18095</name>
</gene>
<dbReference type="Proteomes" id="UP001595793">
    <property type="component" value="Unassembled WGS sequence"/>
</dbReference>
<evidence type="ECO:0000313" key="3">
    <source>
        <dbReference type="Proteomes" id="UP001595793"/>
    </source>
</evidence>
<evidence type="ECO:0000313" key="2">
    <source>
        <dbReference type="EMBL" id="MFC4029336.1"/>
    </source>
</evidence>
<comment type="caution">
    <text evidence="2">The sequence shown here is derived from an EMBL/GenBank/DDBJ whole genome shotgun (WGS) entry which is preliminary data.</text>
</comment>
<name>A0ABV8HDE6_9FLAO</name>
<keyword evidence="3" id="KW-1185">Reference proteome</keyword>
<dbReference type="Pfam" id="PF12728">
    <property type="entry name" value="HTH_17"/>
    <property type="match status" value="1"/>
</dbReference>
<sequence length="105" mass="12362">MKKVTYEITEENAIIFIKSLLSLIEEEKNQEKEKFLTIEELSELIGYKKTSIYGLVQKNKIPYHKKGKLFFLKSEIITWLKEGKKSSPSDIQKKAEEYLFKNSII</sequence>
<reference evidence="3" key="1">
    <citation type="journal article" date="2019" name="Int. J. Syst. Evol. Microbiol.">
        <title>The Global Catalogue of Microorganisms (GCM) 10K type strain sequencing project: providing services to taxonomists for standard genome sequencing and annotation.</title>
        <authorList>
            <consortium name="The Broad Institute Genomics Platform"/>
            <consortium name="The Broad Institute Genome Sequencing Center for Infectious Disease"/>
            <person name="Wu L."/>
            <person name="Ma J."/>
        </authorList>
    </citation>
    <scope>NUCLEOTIDE SEQUENCE [LARGE SCALE GENOMIC DNA]</scope>
    <source>
        <strain evidence="3">CECT 9128</strain>
    </source>
</reference>
<protein>
    <submittedName>
        <fullName evidence="2">Helix-turn-helix transcriptional regulator</fullName>
    </submittedName>
</protein>